<evidence type="ECO:0000313" key="10">
    <source>
        <dbReference type="Proteomes" id="UP000504632"/>
    </source>
</evidence>
<gene>
    <name evidence="11" type="primary">nrn1b</name>
</gene>
<organism evidence="10 11">
    <name type="scientific">Chanos chanos</name>
    <name type="common">Milkfish</name>
    <name type="synonym">Mugil chanos</name>
    <dbReference type="NCBI Taxonomy" id="29144"/>
    <lineage>
        <taxon>Eukaryota</taxon>
        <taxon>Metazoa</taxon>
        <taxon>Chordata</taxon>
        <taxon>Craniata</taxon>
        <taxon>Vertebrata</taxon>
        <taxon>Euteleostomi</taxon>
        <taxon>Actinopterygii</taxon>
        <taxon>Neopterygii</taxon>
        <taxon>Teleostei</taxon>
        <taxon>Ostariophysi</taxon>
        <taxon>Gonorynchiformes</taxon>
        <taxon>Chanidae</taxon>
        <taxon>Chanos</taxon>
    </lineage>
</organism>
<evidence type="ECO:0000256" key="2">
    <source>
        <dbReference type="ARBA" id="ARBA00008377"/>
    </source>
</evidence>
<dbReference type="InParanoid" id="A0A6J2VFG5"/>
<dbReference type="PANTHER" id="PTHR15902:SF1">
    <property type="entry name" value="NEURITIN"/>
    <property type="match status" value="1"/>
</dbReference>
<dbReference type="GO" id="GO:1990138">
    <property type="term" value="P:neuron projection extension"/>
    <property type="evidence" value="ECO:0007669"/>
    <property type="project" value="TreeGrafter"/>
</dbReference>
<name>A0A6J2VFG5_CHACN</name>
<dbReference type="Pfam" id="PF15056">
    <property type="entry name" value="NRN1"/>
    <property type="match status" value="1"/>
</dbReference>
<keyword evidence="8" id="KW-0449">Lipoprotein</keyword>
<dbReference type="AlphaFoldDB" id="A0A6J2VFG5"/>
<proteinExistence type="inferred from homology"/>
<keyword evidence="4" id="KW-0336">GPI-anchor</keyword>
<dbReference type="CTD" id="449839"/>
<keyword evidence="6" id="KW-0472">Membrane</keyword>
<dbReference type="Proteomes" id="UP000504632">
    <property type="component" value="Chromosome 5"/>
</dbReference>
<keyword evidence="5 9" id="KW-0732">Signal</keyword>
<feature type="signal peptide" evidence="9">
    <location>
        <begin position="1"/>
        <end position="27"/>
    </location>
</feature>
<keyword evidence="3" id="KW-1003">Cell membrane</keyword>
<dbReference type="OrthoDB" id="9928047at2759"/>
<protein>
    <submittedName>
        <fullName evidence="11">Neuritin 1b</fullName>
    </submittedName>
</protein>
<evidence type="ECO:0000256" key="5">
    <source>
        <dbReference type="ARBA" id="ARBA00022729"/>
    </source>
</evidence>
<evidence type="ECO:0000256" key="9">
    <source>
        <dbReference type="SAM" id="SignalP"/>
    </source>
</evidence>
<feature type="chain" id="PRO_5026677512" evidence="9">
    <location>
        <begin position="28"/>
        <end position="172"/>
    </location>
</feature>
<evidence type="ECO:0000256" key="6">
    <source>
        <dbReference type="ARBA" id="ARBA00023136"/>
    </source>
</evidence>
<keyword evidence="10" id="KW-1185">Reference proteome</keyword>
<evidence type="ECO:0000256" key="1">
    <source>
        <dbReference type="ARBA" id="ARBA00004609"/>
    </source>
</evidence>
<dbReference type="InterPro" id="IPR026144">
    <property type="entry name" value="Neuritin_fam"/>
</dbReference>
<dbReference type="PANTHER" id="PTHR15902">
    <property type="entry name" value="NEURITIN-RELATED"/>
    <property type="match status" value="1"/>
</dbReference>
<reference evidence="11" key="1">
    <citation type="submission" date="2025-08" db="UniProtKB">
        <authorList>
            <consortium name="RefSeq"/>
        </authorList>
    </citation>
    <scope>IDENTIFICATION</scope>
</reference>
<keyword evidence="7" id="KW-0325">Glycoprotein</keyword>
<dbReference type="GO" id="GO:0005886">
    <property type="term" value="C:plasma membrane"/>
    <property type="evidence" value="ECO:0007669"/>
    <property type="project" value="UniProtKB-SubCell"/>
</dbReference>
<dbReference type="RefSeq" id="XP_030630548.1">
    <property type="nucleotide sequence ID" value="XM_030774688.1"/>
</dbReference>
<evidence type="ECO:0000256" key="4">
    <source>
        <dbReference type="ARBA" id="ARBA00022622"/>
    </source>
</evidence>
<evidence type="ECO:0000256" key="8">
    <source>
        <dbReference type="ARBA" id="ARBA00023288"/>
    </source>
</evidence>
<evidence type="ECO:0000313" key="11">
    <source>
        <dbReference type="RefSeq" id="XP_030630548.1"/>
    </source>
</evidence>
<dbReference type="GO" id="GO:0098552">
    <property type="term" value="C:side of membrane"/>
    <property type="evidence" value="ECO:0007669"/>
    <property type="project" value="UniProtKB-KW"/>
</dbReference>
<accession>A0A6J2VFG5</accession>
<sequence length="172" mass="18971">MGLILTNKCNLLFLTLEIGALLLAAQAAGTCETVFKGFSDCLLNLGENMVSFPQELGDRENLRTICSYWDDFHSCATTAIADCQDGAEDVWEEIKTQSRSLNFQGSLFELCAADSGIRGLVVKRKYISAKGFITEQCEYSRSGKSPAWDLCILIKGTTWQQFPYPAKAALFA</sequence>
<evidence type="ECO:0000256" key="3">
    <source>
        <dbReference type="ARBA" id="ARBA00022475"/>
    </source>
</evidence>
<evidence type="ECO:0000256" key="7">
    <source>
        <dbReference type="ARBA" id="ARBA00023180"/>
    </source>
</evidence>
<comment type="similarity">
    <text evidence="2">Belongs to the neuritin family.</text>
</comment>
<dbReference type="GeneID" id="115812204"/>
<comment type="subcellular location">
    <subcellularLocation>
        <location evidence="1">Cell membrane</location>
        <topology evidence="1">Lipid-anchor</topology>
        <topology evidence="1">GPI-anchor</topology>
    </subcellularLocation>
</comment>